<reference evidence="1" key="1">
    <citation type="journal article" date="2018" name="Nat. Genet.">
        <title>Extensive intraspecific gene order and gene structural variations between Mo17 and other maize genomes.</title>
        <authorList>
            <person name="Sun S."/>
            <person name="Zhou Y."/>
            <person name="Chen J."/>
            <person name="Shi J."/>
            <person name="Zhao H."/>
            <person name="Zhao H."/>
            <person name="Song W."/>
            <person name="Zhang M."/>
            <person name="Cui Y."/>
            <person name="Dong X."/>
            <person name="Liu H."/>
            <person name="Ma X."/>
            <person name="Jiao Y."/>
            <person name="Wang B."/>
            <person name="Wei X."/>
            <person name="Stein J.C."/>
            <person name="Glaubitz J.C."/>
            <person name="Lu F."/>
            <person name="Yu G."/>
            <person name="Liang C."/>
            <person name="Fengler K."/>
            <person name="Li B."/>
            <person name="Rafalski A."/>
            <person name="Schnable P.S."/>
            <person name="Ware D.H."/>
            <person name="Buckler E.S."/>
            <person name="Lai J."/>
        </authorList>
    </citation>
    <scope>NUCLEOTIDE SEQUENCE [LARGE SCALE GENOMIC DNA]</scope>
    <source>
        <tissue evidence="1">Seedling</tissue>
    </source>
</reference>
<accession>A0A3L6G515</accession>
<gene>
    <name evidence="1" type="ORF">Zm00014a_023424</name>
</gene>
<dbReference type="AlphaFoldDB" id="A0A3L6G515"/>
<organism evidence="1">
    <name type="scientific">Zea mays</name>
    <name type="common">Maize</name>
    <dbReference type="NCBI Taxonomy" id="4577"/>
    <lineage>
        <taxon>Eukaryota</taxon>
        <taxon>Viridiplantae</taxon>
        <taxon>Streptophyta</taxon>
        <taxon>Embryophyta</taxon>
        <taxon>Tracheophyta</taxon>
        <taxon>Spermatophyta</taxon>
        <taxon>Magnoliopsida</taxon>
        <taxon>Liliopsida</taxon>
        <taxon>Poales</taxon>
        <taxon>Poaceae</taxon>
        <taxon>PACMAD clade</taxon>
        <taxon>Panicoideae</taxon>
        <taxon>Andropogonodae</taxon>
        <taxon>Andropogoneae</taxon>
        <taxon>Tripsacinae</taxon>
        <taxon>Zea</taxon>
    </lineage>
</organism>
<name>A0A3L6G515_MAIZE</name>
<comment type="caution">
    <text evidence="1">The sequence shown here is derived from an EMBL/GenBank/DDBJ whole genome shotgun (WGS) entry which is preliminary data.</text>
</comment>
<proteinExistence type="predicted"/>
<evidence type="ECO:0000313" key="1">
    <source>
        <dbReference type="EMBL" id="PWZ43581.1"/>
    </source>
</evidence>
<sequence>MSRPRPVYRIDFTCYKPTDELKTKKCFIRVIIILLTKSSLYLNLVETLAFVQKPDINMLAKLLECWSDMEYNVSDCKQGFIWLSCYQLYARLEWYKVTLHLHQWECPKDQILSRIIEVQGQ</sequence>
<dbReference type="Proteomes" id="UP000251960">
    <property type="component" value="Chromosome 10"/>
</dbReference>
<dbReference type="EMBL" id="NCVQ01000002">
    <property type="protein sequence ID" value="PWZ43581.1"/>
    <property type="molecule type" value="Genomic_DNA"/>
</dbReference>
<protein>
    <submittedName>
        <fullName evidence="1">Uncharacterized protein</fullName>
    </submittedName>
</protein>